<accession>A0ABQ3YDI3</accession>
<feature type="region of interest" description="Disordered" evidence="1">
    <location>
        <begin position="167"/>
        <end position="195"/>
    </location>
</feature>
<gene>
    <name evidence="2" type="ORF">Ade02nite_64910</name>
</gene>
<dbReference type="InterPro" id="IPR045773">
    <property type="entry name" value="DUF6226"/>
</dbReference>
<protein>
    <submittedName>
        <fullName evidence="2">Uncharacterized protein</fullName>
    </submittedName>
</protein>
<dbReference type="Proteomes" id="UP000609879">
    <property type="component" value="Unassembled WGS sequence"/>
</dbReference>
<evidence type="ECO:0000313" key="2">
    <source>
        <dbReference type="EMBL" id="GID77850.1"/>
    </source>
</evidence>
<proteinExistence type="predicted"/>
<dbReference type="EMBL" id="BOMI01000131">
    <property type="protein sequence ID" value="GID77850.1"/>
    <property type="molecule type" value="Genomic_DNA"/>
</dbReference>
<dbReference type="Pfam" id="PF19736">
    <property type="entry name" value="DUF6226"/>
    <property type="match status" value="1"/>
</dbReference>
<reference evidence="2 3" key="1">
    <citation type="submission" date="2021-01" db="EMBL/GenBank/DDBJ databases">
        <title>Whole genome shotgun sequence of Actinoplanes deccanensis NBRC 13994.</title>
        <authorList>
            <person name="Komaki H."/>
            <person name="Tamura T."/>
        </authorList>
    </citation>
    <scope>NUCLEOTIDE SEQUENCE [LARGE SCALE GENOMIC DNA]</scope>
    <source>
        <strain evidence="2 3">NBRC 13994</strain>
    </source>
</reference>
<evidence type="ECO:0000256" key="1">
    <source>
        <dbReference type="SAM" id="MobiDB-lite"/>
    </source>
</evidence>
<dbReference type="RefSeq" id="WP_239169227.1">
    <property type="nucleotide sequence ID" value="NZ_BAAABO010000063.1"/>
</dbReference>
<name>A0ABQ3YDI3_9ACTN</name>
<sequence length="195" mass="21543">MRADPHVTGAARFAVLHDVAEALLDELDKRYMVDRRETKELLGPADALVRMERLMPRTPAAAPLAIAFTDHPGLTVRLGRWWTEVLPACGCDVCDEDPHQLADVLRTQAYALVEGGLWERVRRGVGGSWYETRLIGVGVNGRREGPLTRQDAREARRSGFAAPVLWAPWPRRPLPEGDAGEAREPGSPAGQPGRR</sequence>
<organism evidence="2 3">
    <name type="scientific">Paractinoplanes deccanensis</name>
    <dbReference type="NCBI Taxonomy" id="113561"/>
    <lineage>
        <taxon>Bacteria</taxon>
        <taxon>Bacillati</taxon>
        <taxon>Actinomycetota</taxon>
        <taxon>Actinomycetes</taxon>
        <taxon>Micromonosporales</taxon>
        <taxon>Micromonosporaceae</taxon>
        <taxon>Paractinoplanes</taxon>
    </lineage>
</organism>
<evidence type="ECO:0000313" key="3">
    <source>
        <dbReference type="Proteomes" id="UP000609879"/>
    </source>
</evidence>
<comment type="caution">
    <text evidence="2">The sequence shown here is derived from an EMBL/GenBank/DDBJ whole genome shotgun (WGS) entry which is preliminary data.</text>
</comment>
<keyword evidence="3" id="KW-1185">Reference proteome</keyword>